<evidence type="ECO:0000259" key="5">
    <source>
        <dbReference type="PROSITE" id="PS50977"/>
    </source>
</evidence>
<reference evidence="6 7" key="1">
    <citation type="submission" date="2019-06" db="EMBL/GenBank/DDBJ databases">
        <title>Sequencing the genomes of 1000 actinobacteria strains.</title>
        <authorList>
            <person name="Klenk H.-P."/>
        </authorList>
    </citation>
    <scope>NUCLEOTIDE SEQUENCE [LARGE SCALE GENOMIC DNA]</scope>
    <source>
        <strain evidence="6 7">DSM 45511</strain>
    </source>
</reference>
<name>A0A543GC86_9PSEU</name>
<keyword evidence="1" id="KW-0805">Transcription regulation</keyword>
<dbReference type="SUPFAM" id="SSF46689">
    <property type="entry name" value="Homeodomain-like"/>
    <property type="match status" value="1"/>
</dbReference>
<organism evidence="6 7">
    <name type="scientific">Pseudonocardia cypriaca</name>
    <dbReference type="NCBI Taxonomy" id="882449"/>
    <lineage>
        <taxon>Bacteria</taxon>
        <taxon>Bacillati</taxon>
        <taxon>Actinomycetota</taxon>
        <taxon>Actinomycetes</taxon>
        <taxon>Pseudonocardiales</taxon>
        <taxon>Pseudonocardiaceae</taxon>
        <taxon>Pseudonocardia</taxon>
    </lineage>
</organism>
<accession>A0A543GC86</accession>
<keyword evidence="3" id="KW-0804">Transcription</keyword>
<protein>
    <submittedName>
        <fullName evidence="6">TetR family transcriptional regulator</fullName>
    </submittedName>
</protein>
<dbReference type="InterPro" id="IPR001647">
    <property type="entry name" value="HTH_TetR"/>
</dbReference>
<keyword evidence="7" id="KW-1185">Reference proteome</keyword>
<sequence length="214" mass="23408">MVAACCTGAVTNAVEAPAADPEPLTRRTRKRNERRDRVFAAAIELFTERGYDETSMDDVAARAGLARTTVFNHYSRKVLFLEDWAQRRRLRAARSFAERAPDAASVQDVLGTYLAALAALNEDSRAETAAIMPLALRYTDVMVDHPLGGDLAQLIVDSRARLRPGADPLWVGRLIALGYFSAVSRWITAEPPPFGLADELASLLDTVLIGALPR</sequence>
<evidence type="ECO:0000313" key="6">
    <source>
        <dbReference type="EMBL" id="TQM43681.1"/>
    </source>
</evidence>
<feature type="domain" description="HTH tetR-type" evidence="5">
    <location>
        <begin position="32"/>
        <end position="92"/>
    </location>
</feature>
<comment type="caution">
    <text evidence="6">The sequence shown here is derived from an EMBL/GenBank/DDBJ whole genome shotgun (WGS) entry which is preliminary data.</text>
</comment>
<dbReference type="Pfam" id="PF00440">
    <property type="entry name" value="TetR_N"/>
    <property type="match status" value="1"/>
</dbReference>
<dbReference type="InterPro" id="IPR050109">
    <property type="entry name" value="HTH-type_TetR-like_transc_reg"/>
</dbReference>
<keyword evidence="2 4" id="KW-0238">DNA-binding</keyword>
<dbReference type="PROSITE" id="PS50977">
    <property type="entry name" value="HTH_TETR_2"/>
    <property type="match status" value="1"/>
</dbReference>
<dbReference type="PANTHER" id="PTHR30055">
    <property type="entry name" value="HTH-TYPE TRANSCRIPTIONAL REGULATOR RUTR"/>
    <property type="match status" value="1"/>
</dbReference>
<dbReference type="AlphaFoldDB" id="A0A543GC86"/>
<evidence type="ECO:0000256" key="2">
    <source>
        <dbReference type="ARBA" id="ARBA00023125"/>
    </source>
</evidence>
<dbReference type="Proteomes" id="UP000319818">
    <property type="component" value="Unassembled WGS sequence"/>
</dbReference>
<evidence type="ECO:0000256" key="3">
    <source>
        <dbReference type="ARBA" id="ARBA00023163"/>
    </source>
</evidence>
<evidence type="ECO:0000256" key="1">
    <source>
        <dbReference type="ARBA" id="ARBA00023015"/>
    </source>
</evidence>
<proteinExistence type="predicted"/>
<feature type="DNA-binding region" description="H-T-H motif" evidence="4">
    <location>
        <begin position="55"/>
        <end position="74"/>
    </location>
</feature>
<dbReference type="InterPro" id="IPR009057">
    <property type="entry name" value="Homeodomain-like_sf"/>
</dbReference>
<dbReference type="PRINTS" id="PR00455">
    <property type="entry name" value="HTHTETR"/>
</dbReference>
<dbReference type="EMBL" id="VFPH01000001">
    <property type="protein sequence ID" value="TQM43681.1"/>
    <property type="molecule type" value="Genomic_DNA"/>
</dbReference>
<dbReference type="PANTHER" id="PTHR30055:SF234">
    <property type="entry name" value="HTH-TYPE TRANSCRIPTIONAL REGULATOR BETI"/>
    <property type="match status" value="1"/>
</dbReference>
<evidence type="ECO:0000313" key="7">
    <source>
        <dbReference type="Proteomes" id="UP000319818"/>
    </source>
</evidence>
<dbReference type="Gene3D" id="1.10.357.10">
    <property type="entry name" value="Tetracycline Repressor, domain 2"/>
    <property type="match status" value="1"/>
</dbReference>
<gene>
    <name evidence="6" type="ORF">FB388_1031</name>
</gene>
<dbReference type="GO" id="GO:0000976">
    <property type="term" value="F:transcription cis-regulatory region binding"/>
    <property type="evidence" value="ECO:0007669"/>
    <property type="project" value="TreeGrafter"/>
</dbReference>
<dbReference type="GO" id="GO:0003700">
    <property type="term" value="F:DNA-binding transcription factor activity"/>
    <property type="evidence" value="ECO:0007669"/>
    <property type="project" value="TreeGrafter"/>
</dbReference>
<evidence type="ECO:0000256" key="4">
    <source>
        <dbReference type="PROSITE-ProRule" id="PRU00335"/>
    </source>
</evidence>